<proteinExistence type="predicted"/>
<sequence>MTTRLFQVCLTQFLIIKVMASYGLPYSLSPYITRESPQISQKPYVTERAYHQNYPPNYAHPVYKKSEPVLLQVVNPPRTPVVPSIKTIPAPNNLEIPNKCSGNLDSHVLNNLAIALQLLIVNNIINNPPPEPNHLAIPLEMGLPLNKLNVQDHEVPFQMPNSKFLGSSNFGNDVMSKGIIGMGSLGSHSASPFSRSGTNLMSPYDAIANSVPLSDAITSSYLSKKDFQSPYAAILAADLNRDLFSMDFF</sequence>
<reference evidence="3" key="1">
    <citation type="submission" date="2025-08" db="UniProtKB">
        <authorList>
            <consortium name="RefSeq"/>
        </authorList>
    </citation>
    <scope>IDENTIFICATION</scope>
    <source>
        <tissue evidence="3">Whole body</tissue>
    </source>
</reference>
<organism evidence="2 3">
    <name type="scientific">Vanessa tameamea</name>
    <name type="common">Kamehameha butterfly</name>
    <dbReference type="NCBI Taxonomy" id="334116"/>
    <lineage>
        <taxon>Eukaryota</taxon>
        <taxon>Metazoa</taxon>
        <taxon>Ecdysozoa</taxon>
        <taxon>Arthropoda</taxon>
        <taxon>Hexapoda</taxon>
        <taxon>Insecta</taxon>
        <taxon>Pterygota</taxon>
        <taxon>Neoptera</taxon>
        <taxon>Endopterygota</taxon>
        <taxon>Lepidoptera</taxon>
        <taxon>Glossata</taxon>
        <taxon>Ditrysia</taxon>
        <taxon>Papilionoidea</taxon>
        <taxon>Nymphalidae</taxon>
        <taxon>Nymphalinae</taxon>
        <taxon>Vanessa</taxon>
    </lineage>
</organism>
<evidence type="ECO:0000256" key="1">
    <source>
        <dbReference type="SAM" id="SignalP"/>
    </source>
</evidence>
<keyword evidence="1" id="KW-0732">Signal</keyword>
<keyword evidence="2" id="KW-1185">Reference proteome</keyword>
<dbReference type="GeneID" id="135194256"/>
<dbReference type="Proteomes" id="UP001652626">
    <property type="component" value="Chromosome 28"/>
</dbReference>
<feature type="signal peptide" evidence="1">
    <location>
        <begin position="1"/>
        <end position="20"/>
    </location>
</feature>
<protein>
    <submittedName>
        <fullName evidence="3">Uncharacterized protein LOC135194256</fullName>
    </submittedName>
</protein>
<accession>A0ABM4AWD3</accession>
<feature type="chain" id="PRO_5047355217" evidence="1">
    <location>
        <begin position="21"/>
        <end position="249"/>
    </location>
</feature>
<dbReference type="RefSeq" id="XP_064075619.1">
    <property type="nucleotide sequence ID" value="XM_064219549.1"/>
</dbReference>
<evidence type="ECO:0000313" key="2">
    <source>
        <dbReference type="Proteomes" id="UP001652626"/>
    </source>
</evidence>
<name>A0ABM4AWD3_VANTA</name>
<gene>
    <name evidence="3" type="primary">LOC135194256</name>
</gene>
<evidence type="ECO:0000313" key="3">
    <source>
        <dbReference type="RefSeq" id="XP_064075619.1"/>
    </source>
</evidence>